<protein>
    <submittedName>
        <fullName evidence="8">DMT family transporter</fullName>
    </submittedName>
</protein>
<dbReference type="AlphaFoldDB" id="A0A9D1PW54"/>
<keyword evidence="4 6" id="KW-1133">Transmembrane helix</keyword>
<gene>
    <name evidence="8" type="ORF">H9894_01615</name>
</gene>
<dbReference type="PANTHER" id="PTHR32322:SF18">
    <property type="entry name" value="S-ADENOSYLMETHIONINE_S-ADENOSYLHOMOCYSTEINE TRANSPORTER"/>
    <property type="match status" value="1"/>
</dbReference>
<evidence type="ECO:0000256" key="6">
    <source>
        <dbReference type="SAM" id="Phobius"/>
    </source>
</evidence>
<feature type="domain" description="EamA" evidence="7">
    <location>
        <begin position="15"/>
        <end position="148"/>
    </location>
</feature>
<dbReference type="InterPro" id="IPR000620">
    <property type="entry name" value="EamA_dom"/>
</dbReference>
<evidence type="ECO:0000256" key="3">
    <source>
        <dbReference type="ARBA" id="ARBA00022692"/>
    </source>
</evidence>
<accession>A0A9D1PW54</accession>
<evidence type="ECO:0000313" key="8">
    <source>
        <dbReference type="EMBL" id="HIV99878.1"/>
    </source>
</evidence>
<dbReference type="Proteomes" id="UP000886752">
    <property type="component" value="Unassembled WGS sequence"/>
</dbReference>
<evidence type="ECO:0000256" key="2">
    <source>
        <dbReference type="ARBA" id="ARBA00022475"/>
    </source>
</evidence>
<feature type="transmembrane region" description="Helical" evidence="6">
    <location>
        <begin position="191"/>
        <end position="208"/>
    </location>
</feature>
<feature type="transmembrane region" description="Helical" evidence="6">
    <location>
        <begin position="20"/>
        <end position="38"/>
    </location>
</feature>
<evidence type="ECO:0000256" key="1">
    <source>
        <dbReference type="ARBA" id="ARBA00004651"/>
    </source>
</evidence>
<keyword evidence="2" id="KW-1003">Cell membrane</keyword>
<sequence>MNTACAAGSADSSLRGHCTALLTILFWGTTFIATKVLLEHMQPLEILFSRFVLGYVALWIIMPRPLLHVPARQELVLAGAGFFGIFLYYLLENVALTYTFASNVGVMVVVAPLFTALLARFFLPGENRLRLNFLLGFLLAMAGICLISFNGTRFALSPKGDILAVLAALAWACYSILIRKAAEFGYSSIQVTRRTFFYGLLFMLPALYVTDGSFLPQALSEPVCLANIAFLGLGASAACFVSWNYSIRVLGALRTSVYIYLTPVVTVLFSHFLLDEPFTLMICLGTILTLAGLILSSAEDLRELRRLAPRRRH</sequence>
<evidence type="ECO:0000259" key="7">
    <source>
        <dbReference type="Pfam" id="PF00892"/>
    </source>
</evidence>
<evidence type="ECO:0000313" key="9">
    <source>
        <dbReference type="Proteomes" id="UP000886752"/>
    </source>
</evidence>
<name>A0A9D1PW54_9BACT</name>
<feature type="transmembrane region" description="Helical" evidence="6">
    <location>
        <begin position="257"/>
        <end position="273"/>
    </location>
</feature>
<feature type="domain" description="EamA" evidence="7">
    <location>
        <begin position="159"/>
        <end position="297"/>
    </location>
</feature>
<feature type="transmembrane region" description="Helical" evidence="6">
    <location>
        <begin position="74"/>
        <end position="91"/>
    </location>
</feature>
<dbReference type="GO" id="GO:0005886">
    <property type="term" value="C:plasma membrane"/>
    <property type="evidence" value="ECO:0007669"/>
    <property type="project" value="UniProtKB-SubCell"/>
</dbReference>
<comment type="subcellular location">
    <subcellularLocation>
        <location evidence="1">Cell membrane</location>
        <topology evidence="1">Multi-pass membrane protein</topology>
    </subcellularLocation>
</comment>
<dbReference type="InterPro" id="IPR037185">
    <property type="entry name" value="EmrE-like"/>
</dbReference>
<dbReference type="SUPFAM" id="SSF103481">
    <property type="entry name" value="Multidrug resistance efflux transporter EmrE"/>
    <property type="match status" value="2"/>
</dbReference>
<comment type="caution">
    <text evidence="8">The sequence shown here is derived from an EMBL/GenBank/DDBJ whole genome shotgun (WGS) entry which is preliminary data.</text>
</comment>
<feature type="transmembrane region" description="Helical" evidence="6">
    <location>
        <begin position="279"/>
        <end position="298"/>
    </location>
</feature>
<keyword evidence="3 6" id="KW-0812">Transmembrane</keyword>
<feature type="transmembrane region" description="Helical" evidence="6">
    <location>
        <begin position="97"/>
        <end position="119"/>
    </location>
</feature>
<reference evidence="8" key="2">
    <citation type="submission" date="2021-04" db="EMBL/GenBank/DDBJ databases">
        <authorList>
            <person name="Gilroy R."/>
        </authorList>
    </citation>
    <scope>NUCLEOTIDE SEQUENCE</scope>
    <source>
        <strain evidence="8">ChiHecec2B26-446</strain>
    </source>
</reference>
<organism evidence="8 9">
    <name type="scientific">Candidatus Desulfovibrio intestinipullorum</name>
    <dbReference type="NCBI Taxonomy" id="2838536"/>
    <lineage>
        <taxon>Bacteria</taxon>
        <taxon>Pseudomonadati</taxon>
        <taxon>Thermodesulfobacteriota</taxon>
        <taxon>Desulfovibrionia</taxon>
        <taxon>Desulfovibrionales</taxon>
        <taxon>Desulfovibrionaceae</taxon>
        <taxon>Desulfovibrio</taxon>
    </lineage>
</organism>
<dbReference type="InterPro" id="IPR050638">
    <property type="entry name" value="AA-Vitamin_Transporters"/>
</dbReference>
<reference evidence="8" key="1">
    <citation type="journal article" date="2021" name="PeerJ">
        <title>Extensive microbial diversity within the chicken gut microbiome revealed by metagenomics and culture.</title>
        <authorList>
            <person name="Gilroy R."/>
            <person name="Ravi A."/>
            <person name="Getino M."/>
            <person name="Pursley I."/>
            <person name="Horton D.L."/>
            <person name="Alikhan N.F."/>
            <person name="Baker D."/>
            <person name="Gharbi K."/>
            <person name="Hall N."/>
            <person name="Watson M."/>
            <person name="Adriaenssens E.M."/>
            <person name="Foster-Nyarko E."/>
            <person name="Jarju S."/>
            <person name="Secka A."/>
            <person name="Antonio M."/>
            <person name="Oren A."/>
            <person name="Chaudhuri R.R."/>
            <person name="La Ragione R."/>
            <person name="Hildebrand F."/>
            <person name="Pallen M.J."/>
        </authorList>
    </citation>
    <scope>NUCLEOTIDE SEQUENCE</scope>
    <source>
        <strain evidence="8">ChiHecec2B26-446</strain>
    </source>
</reference>
<feature type="transmembrane region" description="Helical" evidence="6">
    <location>
        <begin position="162"/>
        <end position="179"/>
    </location>
</feature>
<dbReference type="PANTHER" id="PTHR32322">
    <property type="entry name" value="INNER MEMBRANE TRANSPORTER"/>
    <property type="match status" value="1"/>
</dbReference>
<dbReference type="EMBL" id="DXHV01000018">
    <property type="protein sequence ID" value="HIV99878.1"/>
    <property type="molecule type" value="Genomic_DNA"/>
</dbReference>
<proteinExistence type="predicted"/>
<feature type="transmembrane region" description="Helical" evidence="6">
    <location>
        <begin position="131"/>
        <end position="150"/>
    </location>
</feature>
<feature type="transmembrane region" description="Helical" evidence="6">
    <location>
        <begin position="228"/>
        <end position="245"/>
    </location>
</feature>
<keyword evidence="5 6" id="KW-0472">Membrane</keyword>
<evidence type="ECO:0000256" key="4">
    <source>
        <dbReference type="ARBA" id="ARBA00022989"/>
    </source>
</evidence>
<dbReference type="Pfam" id="PF00892">
    <property type="entry name" value="EamA"/>
    <property type="match status" value="2"/>
</dbReference>
<feature type="transmembrane region" description="Helical" evidence="6">
    <location>
        <begin position="44"/>
        <end position="62"/>
    </location>
</feature>
<evidence type="ECO:0000256" key="5">
    <source>
        <dbReference type="ARBA" id="ARBA00023136"/>
    </source>
</evidence>